<protein>
    <submittedName>
        <fullName evidence="2">Uncharacterized protein</fullName>
    </submittedName>
</protein>
<evidence type="ECO:0000313" key="3">
    <source>
        <dbReference type="Proteomes" id="UP000186601"/>
    </source>
</evidence>
<reference evidence="2 3" key="1">
    <citation type="submission" date="2018-02" db="EMBL/GenBank/DDBJ databases">
        <title>Genome sequence of the basidiomycete white-rot fungus Phlebia centrifuga.</title>
        <authorList>
            <person name="Granchi Z."/>
            <person name="Peng M."/>
            <person name="de Vries R.P."/>
            <person name="Hilden K."/>
            <person name="Makela M.R."/>
            <person name="Grigoriev I."/>
            <person name="Riley R."/>
        </authorList>
    </citation>
    <scope>NUCLEOTIDE SEQUENCE [LARGE SCALE GENOMIC DNA]</scope>
    <source>
        <strain evidence="2 3">FBCC195</strain>
    </source>
</reference>
<keyword evidence="3" id="KW-1185">Reference proteome</keyword>
<dbReference type="Proteomes" id="UP000186601">
    <property type="component" value="Unassembled WGS sequence"/>
</dbReference>
<evidence type="ECO:0000256" key="1">
    <source>
        <dbReference type="SAM" id="MobiDB-lite"/>
    </source>
</evidence>
<name>A0A2R6P1P3_9APHY</name>
<feature type="compositionally biased region" description="Polar residues" evidence="1">
    <location>
        <begin position="50"/>
        <end position="65"/>
    </location>
</feature>
<evidence type="ECO:0000313" key="2">
    <source>
        <dbReference type="EMBL" id="PSR83647.1"/>
    </source>
</evidence>
<sequence length="96" mass="10598">MAPMPTGVDNLHEIDSTWVDHGWQISICRNAKSFASHVPSRRIKLHKESSTPASDTTRQSLYTNKFQNRKPTAATVCEPSTPSGKAATYLDIALVE</sequence>
<organism evidence="2 3">
    <name type="scientific">Hermanssonia centrifuga</name>
    <dbReference type="NCBI Taxonomy" id="98765"/>
    <lineage>
        <taxon>Eukaryota</taxon>
        <taxon>Fungi</taxon>
        <taxon>Dikarya</taxon>
        <taxon>Basidiomycota</taxon>
        <taxon>Agaricomycotina</taxon>
        <taxon>Agaricomycetes</taxon>
        <taxon>Polyporales</taxon>
        <taxon>Meruliaceae</taxon>
        <taxon>Hermanssonia</taxon>
    </lineage>
</organism>
<dbReference type="AlphaFoldDB" id="A0A2R6P1P3"/>
<proteinExistence type="predicted"/>
<accession>A0A2R6P1P3</accession>
<dbReference type="EMBL" id="MLYV02000555">
    <property type="protein sequence ID" value="PSR83647.1"/>
    <property type="molecule type" value="Genomic_DNA"/>
</dbReference>
<comment type="caution">
    <text evidence="2">The sequence shown here is derived from an EMBL/GenBank/DDBJ whole genome shotgun (WGS) entry which is preliminary data.</text>
</comment>
<feature type="region of interest" description="Disordered" evidence="1">
    <location>
        <begin position="43"/>
        <end position="65"/>
    </location>
</feature>
<gene>
    <name evidence="2" type="ORF">PHLCEN_2v5654</name>
</gene>